<dbReference type="EMBL" id="ML994612">
    <property type="protein sequence ID" value="KAF2194301.1"/>
    <property type="molecule type" value="Genomic_DNA"/>
</dbReference>
<dbReference type="PROSITE" id="PS51186">
    <property type="entry name" value="GNAT"/>
    <property type="match status" value="1"/>
</dbReference>
<keyword evidence="3" id="KW-1185">Reference proteome</keyword>
<keyword evidence="2" id="KW-0012">Acyltransferase</keyword>
<name>A0A6A6ESL3_9PEZI</name>
<dbReference type="Proteomes" id="UP000800200">
    <property type="component" value="Unassembled WGS sequence"/>
</dbReference>
<dbReference type="SUPFAM" id="SSF55729">
    <property type="entry name" value="Acyl-CoA N-acyltransferases (Nat)"/>
    <property type="match status" value="1"/>
</dbReference>
<keyword evidence="2" id="KW-0808">Transferase</keyword>
<organism evidence="2 3">
    <name type="scientific">Zopfia rhizophila CBS 207.26</name>
    <dbReference type="NCBI Taxonomy" id="1314779"/>
    <lineage>
        <taxon>Eukaryota</taxon>
        <taxon>Fungi</taxon>
        <taxon>Dikarya</taxon>
        <taxon>Ascomycota</taxon>
        <taxon>Pezizomycotina</taxon>
        <taxon>Dothideomycetes</taxon>
        <taxon>Dothideomycetes incertae sedis</taxon>
        <taxon>Zopfiaceae</taxon>
        <taxon>Zopfia</taxon>
    </lineage>
</organism>
<evidence type="ECO:0000313" key="2">
    <source>
        <dbReference type="EMBL" id="KAF2194301.1"/>
    </source>
</evidence>
<accession>A0A6A6ESL3</accession>
<dbReference type="Gene3D" id="3.40.630.30">
    <property type="match status" value="1"/>
</dbReference>
<protein>
    <submittedName>
        <fullName evidence="2">Acyl-CoA N-acyltransferase</fullName>
    </submittedName>
</protein>
<dbReference type="InterPro" id="IPR016181">
    <property type="entry name" value="Acyl_CoA_acyltransferase"/>
</dbReference>
<sequence>MQSGLCTLRPAKERDVPRITEILRYYTLNTVITFALTAPSDQEILERWKVVLKDGLPFIVAVNEENIVLGFTYAHEFKPERKGYRHSVEFSLFCHPEFIASGIGTKLLKKLLEILKTPEKFPEYIATPRSEEDKVRTVIACMSVDETSWKKGLGLKEYYESLGFEQVGHLKNVGYKFDRWIDTMYLQMGLW</sequence>
<dbReference type="InterPro" id="IPR000182">
    <property type="entry name" value="GNAT_dom"/>
</dbReference>
<dbReference type="GO" id="GO:0016747">
    <property type="term" value="F:acyltransferase activity, transferring groups other than amino-acyl groups"/>
    <property type="evidence" value="ECO:0007669"/>
    <property type="project" value="InterPro"/>
</dbReference>
<evidence type="ECO:0000313" key="3">
    <source>
        <dbReference type="Proteomes" id="UP000800200"/>
    </source>
</evidence>
<reference evidence="2" key="1">
    <citation type="journal article" date="2020" name="Stud. Mycol.">
        <title>101 Dothideomycetes genomes: a test case for predicting lifestyles and emergence of pathogens.</title>
        <authorList>
            <person name="Haridas S."/>
            <person name="Albert R."/>
            <person name="Binder M."/>
            <person name="Bloem J."/>
            <person name="Labutti K."/>
            <person name="Salamov A."/>
            <person name="Andreopoulos B."/>
            <person name="Baker S."/>
            <person name="Barry K."/>
            <person name="Bills G."/>
            <person name="Bluhm B."/>
            <person name="Cannon C."/>
            <person name="Castanera R."/>
            <person name="Culley D."/>
            <person name="Daum C."/>
            <person name="Ezra D."/>
            <person name="Gonzalez J."/>
            <person name="Henrissat B."/>
            <person name="Kuo A."/>
            <person name="Liang C."/>
            <person name="Lipzen A."/>
            <person name="Lutzoni F."/>
            <person name="Magnuson J."/>
            <person name="Mondo S."/>
            <person name="Nolan M."/>
            <person name="Ohm R."/>
            <person name="Pangilinan J."/>
            <person name="Park H.-J."/>
            <person name="Ramirez L."/>
            <person name="Alfaro M."/>
            <person name="Sun H."/>
            <person name="Tritt A."/>
            <person name="Yoshinaga Y."/>
            <person name="Zwiers L.-H."/>
            <person name="Turgeon B."/>
            <person name="Goodwin S."/>
            <person name="Spatafora J."/>
            <person name="Crous P."/>
            <person name="Grigoriev I."/>
        </authorList>
    </citation>
    <scope>NUCLEOTIDE SEQUENCE</scope>
    <source>
        <strain evidence="2">CBS 207.26</strain>
    </source>
</reference>
<feature type="domain" description="N-acetyltransferase" evidence="1">
    <location>
        <begin position="6"/>
        <end position="185"/>
    </location>
</feature>
<dbReference type="AlphaFoldDB" id="A0A6A6ESL3"/>
<proteinExistence type="predicted"/>
<gene>
    <name evidence="2" type="ORF">K469DRAFT_651540</name>
</gene>
<evidence type="ECO:0000259" key="1">
    <source>
        <dbReference type="PROSITE" id="PS51186"/>
    </source>
</evidence>
<dbReference type="OrthoDB" id="2129362at2759"/>
<dbReference type="Pfam" id="PF13420">
    <property type="entry name" value="Acetyltransf_4"/>
    <property type="match status" value="1"/>
</dbReference>